<evidence type="ECO:0000313" key="2">
    <source>
        <dbReference type="EMBL" id="MFC4989624.1"/>
    </source>
</evidence>
<comment type="caution">
    <text evidence="2">The sequence shown here is derived from an EMBL/GenBank/DDBJ whole genome shotgun (WGS) entry which is preliminary data.</text>
</comment>
<feature type="compositionally biased region" description="Basic and acidic residues" evidence="1">
    <location>
        <begin position="18"/>
        <end position="28"/>
    </location>
</feature>
<dbReference type="AlphaFoldDB" id="A0ABD5QJ28"/>
<keyword evidence="3" id="KW-1185">Reference proteome</keyword>
<dbReference type="RefSeq" id="WP_224829623.1">
    <property type="nucleotide sequence ID" value="NZ_JAIVEF010000023.1"/>
</dbReference>
<evidence type="ECO:0000313" key="3">
    <source>
        <dbReference type="Proteomes" id="UP001595925"/>
    </source>
</evidence>
<feature type="compositionally biased region" description="Basic and acidic residues" evidence="1">
    <location>
        <begin position="1"/>
        <end position="10"/>
    </location>
</feature>
<dbReference type="EMBL" id="JBHSJG010000050">
    <property type="protein sequence ID" value="MFC4989624.1"/>
    <property type="molecule type" value="Genomic_DNA"/>
</dbReference>
<accession>A0ABD5QJ28</accession>
<gene>
    <name evidence="2" type="ORF">ACFPFO_18030</name>
</gene>
<name>A0ABD5QJ28_9EURY</name>
<evidence type="ECO:0000256" key="1">
    <source>
        <dbReference type="SAM" id="MobiDB-lite"/>
    </source>
</evidence>
<reference evidence="2 3" key="1">
    <citation type="journal article" date="2019" name="Int. J. Syst. Evol. Microbiol.">
        <title>The Global Catalogue of Microorganisms (GCM) 10K type strain sequencing project: providing services to taxonomists for standard genome sequencing and annotation.</title>
        <authorList>
            <consortium name="The Broad Institute Genomics Platform"/>
            <consortium name="The Broad Institute Genome Sequencing Center for Infectious Disease"/>
            <person name="Wu L."/>
            <person name="Ma J."/>
        </authorList>
    </citation>
    <scope>NUCLEOTIDE SEQUENCE [LARGE SCALE GENOMIC DNA]</scope>
    <source>
        <strain evidence="2 3">CGMCC 1.15824</strain>
    </source>
</reference>
<organism evidence="2 3">
    <name type="scientific">Saliphagus infecundisoli</name>
    <dbReference type="NCBI Taxonomy" id="1849069"/>
    <lineage>
        <taxon>Archaea</taxon>
        <taxon>Methanobacteriati</taxon>
        <taxon>Methanobacteriota</taxon>
        <taxon>Stenosarchaea group</taxon>
        <taxon>Halobacteria</taxon>
        <taxon>Halobacteriales</taxon>
        <taxon>Natrialbaceae</taxon>
        <taxon>Saliphagus</taxon>
    </lineage>
</organism>
<evidence type="ECO:0008006" key="4">
    <source>
        <dbReference type="Google" id="ProtNLM"/>
    </source>
</evidence>
<feature type="compositionally biased region" description="Basic and acidic residues" evidence="1">
    <location>
        <begin position="44"/>
        <end position="58"/>
    </location>
</feature>
<sequence>MAEDKPDSPDLPKTLLKPLERQSPDRLEEVSAYARELARWKRAEREQELTEAQERESISDDEQAELEARGISTDPADYDDVTASGAYITIKETKPGYKYYYWQWRSGEDSWENQYIAPVDPKDTTS</sequence>
<feature type="region of interest" description="Disordered" evidence="1">
    <location>
        <begin position="44"/>
        <end position="80"/>
    </location>
</feature>
<protein>
    <recommendedName>
        <fullName evidence="4">Chromo domain-containing protein</fullName>
    </recommendedName>
</protein>
<dbReference type="Proteomes" id="UP001595925">
    <property type="component" value="Unassembled WGS sequence"/>
</dbReference>
<proteinExistence type="predicted"/>
<feature type="region of interest" description="Disordered" evidence="1">
    <location>
        <begin position="1"/>
        <end position="28"/>
    </location>
</feature>